<protein>
    <recommendedName>
        <fullName evidence="5">Outer membrane protein beta-barrel domain-containing protein</fullName>
    </recommendedName>
</protein>
<accession>A0A0C5WPE4</accession>
<dbReference type="RefSeq" id="WP_044637526.1">
    <property type="nucleotide sequence ID" value="NZ_CP007202.1"/>
</dbReference>
<evidence type="ECO:0000313" key="3">
    <source>
        <dbReference type="EMBL" id="AJR04760.1"/>
    </source>
</evidence>
<feature type="compositionally biased region" description="Basic and acidic residues" evidence="1">
    <location>
        <begin position="127"/>
        <end position="137"/>
    </location>
</feature>
<feature type="compositionally biased region" description="Low complexity" evidence="1">
    <location>
        <begin position="96"/>
        <end position="108"/>
    </location>
</feature>
<reference evidence="3 4" key="1">
    <citation type="submission" date="2014-02" db="EMBL/GenBank/DDBJ databases">
        <authorList>
            <person name="Young C.-C."/>
            <person name="Hameed A."/>
            <person name="Huang H.-C."/>
            <person name="Shahina M."/>
        </authorList>
    </citation>
    <scope>NUCLEOTIDE SEQUENCE [LARGE SCALE GENOMIC DNA]</scope>
    <source>
        <strain evidence="3 4">CC-SAMT-1</strain>
    </source>
</reference>
<feature type="compositionally biased region" description="Polar residues" evidence="1">
    <location>
        <begin position="139"/>
        <end position="162"/>
    </location>
</feature>
<name>A0A0C5WPE4_9FLAO</name>
<organism evidence="3 4">
    <name type="scientific">Siansivirga zeaxanthinifaciens CC-SAMT-1</name>
    <dbReference type="NCBI Taxonomy" id="1454006"/>
    <lineage>
        <taxon>Bacteria</taxon>
        <taxon>Pseudomonadati</taxon>
        <taxon>Bacteroidota</taxon>
        <taxon>Flavobacteriia</taxon>
        <taxon>Flavobacteriales</taxon>
        <taxon>Flavobacteriaceae</taxon>
        <taxon>Siansivirga</taxon>
    </lineage>
</organism>
<dbReference type="HOGENOM" id="CLU_559843_0_0_10"/>
<dbReference type="STRING" id="1454006.AW14_03410"/>
<gene>
    <name evidence="3" type="ORF">AW14_03410</name>
</gene>
<feature type="transmembrane region" description="Helical" evidence="2">
    <location>
        <begin position="47"/>
        <end position="68"/>
    </location>
</feature>
<keyword evidence="4" id="KW-1185">Reference proteome</keyword>
<evidence type="ECO:0008006" key="5">
    <source>
        <dbReference type="Google" id="ProtNLM"/>
    </source>
</evidence>
<keyword evidence="2" id="KW-1133">Transmembrane helix</keyword>
<dbReference type="AlphaFoldDB" id="A0A0C5WPE4"/>
<dbReference type="OrthoDB" id="1113942at2"/>
<feature type="compositionally biased region" description="Polar residues" evidence="1">
    <location>
        <begin position="189"/>
        <end position="200"/>
    </location>
</feature>
<evidence type="ECO:0000256" key="2">
    <source>
        <dbReference type="SAM" id="Phobius"/>
    </source>
</evidence>
<keyword evidence="2" id="KW-0472">Membrane</keyword>
<feature type="compositionally biased region" description="Polar residues" evidence="1">
    <location>
        <begin position="109"/>
        <end position="122"/>
    </location>
</feature>
<feature type="region of interest" description="Disordered" evidence="1">
    <location>
        <begin position="96"/>
        <end position="219"/>
    </location>
</feature>
<dbReference type="KEGG" id="sze:AW14_03410"/>
<evidence type="ECO:0000256" key="1">
    <source>
        <dbReference type="SAM" id="MobiDB-lite"/>
    </source>
</evidence>
<sequence length="479" mass="52529">MSDKKHIDRLFQERFKEFEAHPSNAVWKNIEAALQGEHKKRRIIPIWWRYAGAAAILLLALTLGNLFFNENASPENIKVVDTKDLPVKPNSNLLNEASEAEENNTNNSVKPNNISNSLNASEASKIASEETTKRKETLVSGNKKTFQNTLKKSNTSPVIASTSEEKNTNFKKDDKSGLISTEDAKNIINPASDNKTSVSKTETKNTAEESAKQTDSNAISIEDALNKEQKIVKQKTKLDKWRVAPNVAPVYFNSLGEGSSIDPQLNGNDKSGEINVSYGITASYAINNKLKVRSGINKVNLGYNTNNVVAYQAIANNSGASPVKNINFSRAENGVSNSISFVSGSNVSTSKGPQSFTSSNTSINQNLGFIEVPLEIEYAISNNKLGINVIGGFSSFFLNDNSIYSNPENGAKTFLGEANNINKVSYSANFGLGLNYKLAKKLDFNLEPIFKYQLNTFNNTSGDFKPYFIGVYTGFAIKF</sequence>
<feature type="compositionally biased region" description="Basic and acidic residues" evidence="1">
    <location>
        <begin position="201"/>
        <end position="212"/>
    </location>
</feature>
<dbReference type="EMBL" id="CP007202">
    <property type="protein sequence ID" value="AJR04760.1"/>
    <property type="molecule type" value="Genomic_DNA"/>
</dbReference>
<feature type="compositionally biased region" description="Basic and acidic residues" evidence="1">
    <location>
        <begin position="163"/>
        <end position="176"/>
    </location>
</feature>
<evidence type="ECO:0000313" key="4">
    <source>
        <dbReference type="Proteomes" id="UP000032229"/>
    </source>
</evidence>
<keyword evidence="2" id="KW-0812">Transmembrane</keyword>
<proteinExistence type="predicted"/>
<dbReference type="PATRIC" id="fig|1454006.5.peg.660"/>
<dbReference type="Proteomes" id="UP000032229">
    <property type="component" value="Chromosome"/>
</dbReference>